<reference evidence="1 2" key="1">
    <citation type="journal article" date="2011" name="PLoS Genet.">
        <title>Azospirillum genomes reveal transition of bacteria from aquatic to terrestrial environments.</title>
        <authorList>
            <person name="Wisniewski-Dye F."/>
            <person name="Borziak K."/>
            <person name="Khalsa-Moyers G."/>
            <person name="Alexandre G."/>
            <person name="Sukharnikov L.O."/>
            <person name="Wuichet K."/>
            <person name="Hurst G.B."/>
            <person name="McDonald W.H."/>
            <person name="Robertson J.S."/>
            <person name="Barbe V."/>
            <person name="Calteau A."/>
            <person name="Rouy Z."/>
            <person name="Mangenot S."/>
            <person name="Prigent-Combaret C."/>
            <person name="Normand P."/>
            <person name="Boyer M."/>
            <person name="Siguier P."/>
            <person name="Dessaux Y."/>
            <person name="Elmerich C."/>
            <person name="Condemine G."/>
            <person name="Krishnen G."/>
            <person name="Kennedy I."/>
            <person name="Paterson A.H."/>
            <person name="Gonzalez V."/>
            <person name="Mavingui P."/>
            <person name="Zhulin I.B."/>
        </authorList>
    </citation>
    <scope>NUCLEOTIDE SEQUENCE [LARGE SCALE GENOMIC DNA]</scope>
    <source>
        <strain evidence="1 2">Sp245</strain>
    </source>
</reference>
<dbReference type="RefSeq" id="WP_014199481.1">
    <property type="nucleotide sequence ID" value="NC_016595.1"/>
</dbReference>
<name>A0A9P1JZZ8_9PROT</name>
<dbReference type="EMBL" id="HE577330">
    <property type="protein sequence ID" value="CCD02971.1"/>
    <property type="molecule type" value="Genomic_DNA"/>
</dbReference>
<keyword evidence="2" id="KW-1185">Reference proteome</keyword>
<dbReference type="InterPro" id="IPR011990">
    <property type="entry name" value="TPR-like_helical_dom_sf"/>
</dbReference>
<sequence>MDVAPPQGAITLAEALDRALAFHQAGRAREAGDLCRAILRALPEQAETRCLLDTIAFGQGRLDAAGALITVTAALDPAFFDAHRTVRL</sequence>
<dbReference type="AlphaFoldDB" id="A0A9P1JZZ8"/>
<evidence type="ECO:0000313" key="2">
    <source>
        <dbReference type="Proteomes" id="UP000007319"/>
    </source>
</evidence>
<geneLocation type="plasmid" evidence="1 2">
    <name>AZOBR_p3</name>
</geneLocation>
<organism evidence="1 2">
    <name type="scientific">Azospirillum baldaniorum</name>
    <dbReference type="NCBI Taxonomy" id="1064539"/>
    <lineage>
        <taxon>Bacteria</taxon>
        <taxon>Pseudomonadati</taxon>
        <taxon>Pseudomonadota</taxon>
        <taxon>Alphaproteobacteria</taxon>
        <taxon>Rhodospirillales</taxon>
        <taxon>Azospirillaceae</taxon>
        <taxon>Azospirillum</taxon>
    </lineage>
</organism>
<evidence type="ECO:0008006" key="3">
    <source>
        <dbReference type="Google" id="ProtNLM"/>
    </source>
</evidence>
<evidence type="ECO:0000313" key="1">
    <source>
        <dbReference type="EMBL" id="CCD02971.1"/>
    </source>
</evidence>
<dbReference type="Gene3D" id="1.25.40.10">
    <property type="entry name" value="Tetratricopeptide repeat domain"/>
    <property type="match status" value="1"/>
</dbReference>
<dbReference type="SUPFAM" id="SSF48452">
    <property type="entry name" value="TPR-like"/>
    <property type="match status" value="1"/>
</dbReference>
<accession>A0A9P1JZZ8</accession>
<dbReference type="KEGG" id="abs:AZOBR_p340209"/>
<keyword evidence="1" id="KW-0614">Plasmid</keyword>
<proteinExistence type="predicted"/>
<gene>
    <name evidence="1" type="ORF">AZOBR_p340209</name>
</gene>
<dbReference type="Proteomes" id="UP000007319">
    <property type="component" value="Plasmid AZOBR_p3"/>
</dbReference>
<protein>
    <recommendedName>
        <fullName evidence="3">Tetratricopeptide repeat protein</fullName>
    </recommendedName>
</protein>